<evidence type="ECO:0000256" key="2">
    <source>
        <dbReference type="ARBA" id="ARBA00008300"/>
    </source>
</evidence>
<protein>
    <recommendedName>
        <fullName evidence="7">Lipid droplet-associated hydrolase</fullName>
    </recommendedName>
</protein>
<evidence type="ECO:0000256" key="4">
    <source>
        <dbReference type="ARBA" id="ARBA00022801"/>
    </source>
</evidence>
<evidence type="ECO:0008006" key="7">
    <source>
        <dbReference type="Google" id="ProtNLM"/>
    </source>
</evidence>
<dbReference type="AlphaFoldDB" id="A0AAD9FLX3"/>
<dbReference type="Proteomes" id="UP001182556">
    <property type="component" value="Unassembled WGS sequence"/>
</dbReference>
<gene>
    <name evidence="5" type="ORF">DB88DRAFT_489275</name>
</gene>
<proteinExistence type="inferred from homology"/>
<evidence type="ECO:0000313" key="6">
    <source>
        <dbReference type="Proteomes" id="UP001182556"/>
    </source>
</evidence>
<dbReference type="SUPFAM" id="SSF53474">
    <property type="entry name" value="alpha/beta-Hydrolases"/>
    <property type="match status" value="1"/>
</dbReference>
<accession>A0AAD9FLX3</accession>
<dbReference type="InterPro" id="IPR029058">
    <property type="entry name" value="AB_hydrolase_fold"/>
</dbReference>
<dbReference type="PANTHER" id="PTHR13390">
    <property type="entry name" value="LIPASE"/>
    <property type="match status" value="1"/>
</dbReference>
<dbReference type="InterPro" id="IPR019363">
    <property type="entry name" value="LDAH"/>
</dbReference>
<comment type="similarity">
    <text evidence="2">Belongs to the AB hydrolase superfamily. LDAH family.</text>
</comment>
<evidence type="ECO:0000256" key="1">
    <source>
        <dbReference type="ARBA" id="ARBA00004502"/>
    </source>
</evidence>
<keyword evidence="4" id="KW-0378">Hydrolase</keyword>
<comment type="subcellular location">
    <subcellularLocation>
        <location evidence="1">Lipid droplet</location>
    </subcellularLocation>
</comment>
<dbReference type="Pfam" id="PF10230">
    <property type="entry name" value="LIDHydrolase"/>
    <property type="match status" value="1"/>
</dbReference>
<evidence type="ECO:0000313" key="5">
    <source>
        <dbReference type="EMBL" id="KAK1924160.1"/>
    </source>
</evidence>
<dbReference type="EMBL" id="JAODAN010000005">
    <property type="protein sequence ID" value="KAK1924160.1"/>
    <property type="molecule type" value="Genomic_DNA"/>
</dbReference>
<keyword evidence="3" id="KW-0551">Lipid droplet</keyword>
<sequence>MTDRFSFLRRGNAEKLPIQSVFTHDLPDIKGEVALQYWPRRDGSDLVPSQTTLFILGNPGLLNYYVPFLNSLHALLPPSHAILSTSHIGHTPGLSAPSEPLSLSHQLEAKLELVQSLRDSLDTWSAEAQQGERPRLSLMGHSVGSWFVCELFKHFKQDIHAGYMLFPTVGWIADSWNGRMLWPIFRRPVRSLLSSISPLLCPILPYTSFPPTTLSLLRSPATISHALGLARSELDLIKDPDLGWFRSQADLGPTEGLFGVWSAGNMDGWVGREGPIVQDCLGGESSERVEILEGIPHAFCLSQEHSDIVAKVVAGWITGSHIDHPLPREPPQPFETTVPM</sequence>
<keyword evidence="6" id="KW-1185">Reference proteome</keyword>
<dbReference type="PANTHER" id="PTHR13390:SF0">
    <property type="entry name" value="LIPID DROPLET-ASSOCIATED HYDROLASE"/>
    <property type="match status" value="1"/>
</dbReference>
<organism evidence="5 6">
    <name type="scientific">Papiliotrema laurentii</name>
    <name type="common">Cryptococcus laurentii</name>
    <dbReference type="NCBI Taxonomy" id="5418"/>
    <lineage>
        <taxon>Eukaryota</taxon>
        <taxon>Fungi</taxon>
        <taxon>Dikarya</taxon>
        <taxon>Basidiomycota</taxon>
        <taxon>Agaricomycotina</taxon>
        <taxon>Tremellomycetes</taxon>
        <taxon>Tremellales</taxon>
        <taxon>Rhynchogastremaceae</taxon>
        <taxon>Papiliotrema</taxon>
    </lineage>
</organism>
<evidence type="ECO:0000256" key="3">
    <source>
        <dbReference type="ARBA" id="ARBA00022677"/>
    </source>
</evidence>
<dbReference type="GO" id="GO:0005811">
    <property type="term" value="C:lipid droplet"/>
    <property type="evidence" value="ECO:0007669"/>
    <property type="project" value="UniProtKB-SubCell"/>
</dbReference>
<dbReference type="GO" id="GO:0016298">
    <property type="term" value="F:lipase activity"/>
    <property type="evidence" value="ECO:0007669"/>
    <property type="project" value="InterPro"/>
</dbReference>
<dbReference type="GO" id="GO:0019915">
    <property type="term" value="P:lipid storage"/>
    <property type="evidence" value="ECO:0007669"/>
    <property type="project" value="InterPro"/>
</dbReference>
<comment type="caution">
    <text evidence="5">The sequence shown here is derived from an EMBL/GenBank/DDBJ whole genome shotgun (WGS) entry which is preliminary data.</text>
</comment>
<name>A0AAD9FLX3_PAPLA</name>
<reference evidence="5" key="1">
    <citation type="submission" date="2023-02" db="EMBL/GenBank/DDBJ databases">
        <title>Identification and recombinant expression of a fungal hydrolase from Papiliotrema laurentii that hydrolyzes apple cutin and clears colloidal polyester polyurethane.</title>
        <authorList>
            <consortium name="DOE Joint Genome Institute"/>
            <person name="Roman V.A."/>
            <person name="Bojanowski C."/>
            <person name="Crable B.R."/>
            <person name="Wagner D.N."/>
            <person name="Hung C.S."/>
            <person name="Nadeau L.J."/>
            <person name="Schratz L."/>
            <person name="Haridas S."/>
            <person name="Pangilinan J."/>
            <person name="Lipzen A."/>
            <person name="Na H."/>
            <person name="Yan M."/>
            <person name="Ng V."/>
            <person name="Grigoriev I.V."/>
            <person name="Spatafora J.W."/>
            <person name="Barlow D."/>
            <person name="Biffinger J."/>
            <person name="Kelley-Loughnane N."/>
            <person name="Varaljay V.A."/>
            <person name="Crookes-Goodson W.J."/>
        </authorList>
    </citation>
    <scope>NUCLEOTIDE SEQUENCE</scope>
    <source>
        <strain evidence="5">5307AH</strain>
    </source>
</reference>
<dbReference type="Gene3D" id="3.40.50.1820">
    <property type="entry name" value="alpha/beta hydrolase"/>
    <property type="match status" value="1"/>
</dbReference>